<evidence type="ECO:0000313" key="3">
    <source>
        <dbReference type="Proteomes" id="UP001155820"/>
    </source>
</evidence>
<accession>A0AA44EIQ1</accession>
<organism evidence="2 3">
    <name type="scientific">Agrobacterium pusense</name>
    <dbReference type="NCBI Taxonomy" id="648995"/>
    <lineage>
        <taxon>Bacteria</taxon>
        <taxon>Pseudomonadati</taxon>
        <taxon>Pseudomonadota</taxon>
        <taxon>Alphaproteobacteria</taxon>
        <taxon>Hyphomicrobiales</taxon>
        <taxon>Rhizobiaceae</taxon>
        <taxon>Rhizobium/Agrobacterium group</taxon>
        <taxon>Agrobacterium</taxon>
    </lineage>
</organism>
<dbReference type="AlphaFoldDB" id="A0AA44EIQ1"/>
<dbReference type="Proteomes" id="UP001155820">
    <property type="component" value="Unassembled WGS sequence"/>
</dbReference>
<evidence type="ECO:0000313" key="2">
    <source>
        <dbReference type="EMBL" id="NRF19113.1"/>
    </source>
</evidence>
<evidence type="ECO:0000256" key="1">
    <source>
        <dbReference type="SAM" id="MobiDB-lite"/>
    </source>
</evidence>
<gene>
    <name evidence="2" type="ORF">FOB26_08520</name>
</gene>
<feature type="compositionally biased region" description="Basic and acidic residues" evidence="1">
    <location>
        <begin position="67"/>
        <end position="87"/>
    </location>
</feature>
<reference evidence="2" key="1">
    <citation type="submission" date="2019-07" db="EMBL/GenBank/DDBJ databases">
        <title>FDA dAtabase for Regulatory Grade micrObial Sequences (FDA-ARGOS): Supporting development and validation of Infectious Disease Dx tests.</title>
        <authorList>
            <person name="Bachman M."/>
            <person name="Young C."/>
            <person name="Tallon L."/>
            <person name="Sadzewicz L."/>
            <person name="Vavikolanu K."/>
            <person name="Mehta A."/>
            <person name="Aluvathingal J."/>
            <person name="Nadendla S."/>
            <person name="Nandy P."/>
            <person name="Geyer C."/>
            <person name="Yan Y."/>
            <person name="Sichtig H."/>
        </authorList>
    </citation>
    <scope>NUCLEOTIDE SEQUENCE</scope>
    <source>
        <strain evidence="2">FDAARGOS_618</strain>
    </source>
</reference>
<feature type="region of interest" description="Disordered" evidence="1">
    <location>
        <begin position="61"/>
        <end position="88"/>
    </location>
</feature>
<comment type="caution">
    <text evidence="2">The sequence shown here is derived from an EMBL/GenBank/DDBJ whole genome shotgun (WGS) entry which is preliminary data.</text>
</comment>
<dbReference type="EMBL" id="JABRWM010000006">
    <property type="protein sequence ID" value="NRF19113.1"/>
    <property type="molecule type" value="Genomic_DNA"/>
</dbReference>
<proteinExistence type="predicted"/>
<keyword evidence="3" id="KW-1185">Reference proteome</keyword>
<name>A0AA44EIQ1_9HYPH</name>
<protein>
    <submittedName>
        <fullName evidence="2">Uncharacterized protein</fullName>
    </submittedName>
</protein>
<sequence>MHSSLSGLWLRMPDRYRHGNAVCMESEIPVYESFFWGSESNDRNLRSIAGRLRQVEISWRGTNGGRESNDQRLESKISDLESNERNLSRRAGTLKRPVGKLTEISDCFASRLSLQDHLHSGI</sequence>